<reference evidence="1" key="1">
    <citation type="journal article" date="2020" name="Stud. Mycol.">
        <title>101 Dothideomycetes genomes: a test case for predicting lifestyles and emergence of pathogens.</title>
        <authorList>
            <person name="Haridas S."/>
            <person name="Albert R."/>
            <person name="Binder M."/>
            <person name="Bloem J."/>
            <person name="Labutti K."/>
            <person name="Salamov A."/>
            <person name="Andreopoulos B."/>
            <person name="Baker S."/>
            <person name="Barry K."/>
            <person name="Bills G."/>
            <person name="Bluhm B."/>
            <person name="Cannon C."/>
            <person name="Castanera R."/>
            <person name="Culley D."/>
            <person name="Daum C."/>
            <person name="Ezra D."/>
            <person name="Gonzalez J."/>
            <person name="Henrissat B."/>
            <person name="Kuo A."/>
            <person name="Liang C."/>
            <person name="Lipzen A."/>
            <person name="Lutzoni F."/>
            <person name="Magnuson J."/>
            <person name="Mondo S."/>
            <person name="Nolan M."/>
            <person name="Ohm R."/>
            <person name="Pangilinan J."/>
            <person name="Park H.-J."/>
            <person name="Ramirez L."/>
            <person name="Alfaro M."/>
            <person name="Sun H."/>
            <person name="Tritt A."/>
            <person name="Yoshinaga Y."/>
            <person name="Zwiers L.-H."/>
            <person name="Turgeon B."/>
            <person name="Goodwin S."/>
            <person name="Spatafora J."/>
            <person name="Crous P."/>
            <person name="Grigoriev I."/>
        </authorList>
    </citation>
    <scope>NUCLEOTIDE SEQUENCE</scope>
    <source>
        <strain evidence="1">CBS 121167</strain>
    </source>
</reference>
<proteinExistence type="predicted"/>
<dbReference type="RefSeq" id="XP_033402696.1">
    <property type="nucleotide sequence ID" value="XM_033543839.1"/>
</dbReference>
<keyword evidence="2" id="KW-1185">Reference proteome</keyword>
<dbReference type="Proteomes" id="UP000799438">
    <property type="component" value="Unassembled WGS sequence"/>
</dbReference>
<name>A0A6A6BT71_9PEZI</name>
<protein>
    <submittedName>
        <fullName evidence="1">Uncharacterized protein</fullName>
    </submittedName>
</protein>
<dbReference type="EMBL" id="ML995475">
    <property type="protein sequence ID" value="KAF2146988.1"/>
    <property type="molecule type" value="Genomic_DNA"/>
</dbReference>
<dbReference type="GeneID" id="54301336"/>
<dbReference type="AlphaFoldDB" id="A0A6A6BT71"/>
<sequence>MRGTLNTVNLVLSNMRRDKTMAALSSPPALPLTCPNKPCPSKAALIVGQVRSLRVVLRPEDITINAVARAIVYSAAAKESGLVEPYTKDTDVDVKGEGHWDGRVIFTQGERYTELEESLAQLEPQWLRIESTTMTRAQQALTDTRGEGRTL</sequence>
<gene>
    <name evidence="1" type="ORF">K452DRAFT_315167</name>
</gene>
<evidence type="ECO:0000313" key="2">
    <source>
        <dbReference type="Proteomes" id="UP000799438"/>
    </source>
</evidence>
<organism evidence="1 2">
    <name type="scientific">Aplosporella prunicola CBS 121167</name>
    <dbReference type="NCBI Taxonomy" id="1176127"/>
    <lineage>
        <taxon>Eukaryota</taxon>
        <taxon>Fungi</taxon>
        <taxon>Dikarya</taxon>
        <taxon>Ascomycota</taxon>
        <taxon>Pezizomycotina</taxon>
        <taxon>Dothideomycetes</taxon>
        <taxon>Dothideomycetes incertae sedis</taxon>
        <taxon>Botryosphaeriales</taxon>
        <taxon>Aplosporellaceae</taxon>
        <taxon>Aplosporella</taxon>
    </lineage>
</organism>
<evidence type="ECO:0000313" key="1">
    <source>
        <dbReference type="EMBL" id="KAF2146988.1"/>
    </source>
</evidence>
<accession>A0A6A6BT71</accession>
<dbReference type="OrthoDB" id="37659at2759"/>